<evidence type="ECO:0000313" key="1">
    <source>
        <dbReference type="EMBL" id="TLE02964.1"/>
    </source>
</evidence>
<protein>
    <submittedName>
        <fullName evidence="1">Uncharacterized protein</fullName>
    </submittedName>
</protein>
<organism evidence="1 2">
    <name type="scientific">Helicobacter bilis</name>
    <dbReference type="NCBI Taxonomy" id="37372"/>
    <lineage>
        <taxon>Bacteria</taxon>
        <taxon>Pseudomonadati</taxon>
        <taxon>Campylobacterota</taxon>
        <taxon>Epsilonproteobacteria</taxon>
        <taxon>Campylobacterales</taxon>
        <taxon>Helicobacteraceae</taxon>
        <taxon>Helicobacter</taxon>
    </lineage>
</organism>
<accession>A0A6D2C4J4</accession>
<dbReference type="AlphaFoldDB" id="A0A6D2C4J4"/>
<sequence>MRAALKVQTHTCKSWKASFLCLQGFKALQKQLDSVQISKLPVRLSFLMNFCCFRVKGEGSYLIGNDRALSEDAVA</sequence>
<comment type="caution">
    <text evidence="1">The sequence shown here is derived from an EMBL/GenBank/DDBJ whole genome shotgun (WGS) entry which is preliminary data.</text>
</comment>
<dbReference type="EMBL" id="JRPH02000038">
    <property type="protein sequence ID" value="TLE02964.1"/>
    <property type="molecule type" value="Genomic_DNA"/>
</dbReference>
<dbReference type="GeneID" id="60657104"/>
<gene>
    <name evidence="1" type="ORF">LS77_009715</name>
</gene>
<name>A0A6D2C4J4_9HELI</name>
<evidence type="ECO:0000313" key="2">
    <source>
        <dbReference type="Proteomes" id="UP000029870"/>
    </source>
</evidence>
<reference evidence="1 2" key="1">
    <citation type="journal article" date="2014" name="Genome Announc.">
        <title>Draft genome sequences of eight enterohepatic helicobacter species isolated from both laboratory and wild rodents.</title>
        <authorList>
            <person name="Sheh A."/>
            <person name="Shen Z."/>
            <person name="Fox J.G."/>
        </authorList>
    </citation>
    <scope>NUCLEOTIDE SEQUENCE [LARGE SCALE GENOMIC DNA]</scope>
    <source>
        <strain evidence="1 2">Missouri</strain>
    </source>
</reference>
<proteinExistence type="predicted"/>
<dbReference type="RefSeq" id="WP_027338424.1">
    <property type="nucleotide sequence ID" value="NZ_JAERIZ010000041.1"/>
</dbReference>
<dbReference type="Proteomes" id="UP000029870">
    <property type="component" value="Unassembled WGS sequence"/>
</dbReference>